<name>A0A0F8A369_9HYPO</name>
<dbReference type="AlphaFoldDB" id="A0A0F8A369"/>
<evidence type="ECO:0000313" key="3">
    <source>
        <dbReference type="EMBL" id="KJZ71309.1"/>
    </source>
</evidence>
<sequence>MSSRIILLFIFLSTLGVAAPIAPYPKMTDASHPDSLFRAGHFADGLSAGGLHKRRNLPHDLLTRLGYMPKQLANEESTSRETEHADEAAYFGFDESETPA</sequence>
<dbReference type="Proteomes" id="UP000054481">
    <property type="component" value="Unassembled WGS sequence"/>
</dbReference>
<keyword evidence="2" id="KW-0732">Signal</keyword>
<organism evidence="3 4">
    <name type="scientific">Hirsutella minnesotensis 3608</name>
    <dbReference type="NCBI Taxonomy" id="1043627"/>
    <lineage>
        <taxon>Eukaryota</taxon>
        <taxon>Fungi</taxon>
        <taxon>Dikarya</taxon>
        <taxon>Ascomycota</taxon>
        <taxon>Pezizomycotina</taxon>
        <taxon>Sordariomycetes</taxon>
        <taxon>Hypocreomycetidae</taxon>
        <taxon>Hypocreales</taxon>
        <taxon>Ophiocordycipitaceae</taxon>
        <taxon>Hirsutella</taxon>
    </lineage>
</organism>
<reference evidence="3 4" key="1">
    <citation type="journal article" date="2014" name="Genome Biol. Evol.">
        <title>Comparative genomics and transcriptomics analyses reveal divergent lifestyle features of nematode endoparasitic fungus Hirsutella minnesotensis.</title>
        <authorList>
            <person name="Lai Y."/>
            <person name="Liu K."/>
            <person name="Zhang X."/>
            <person name="Zhang X."/>
            <person name="Li K."/>
            <person name="Wang N."/>
            <person name="Shu C."/>
            <person name="Wu Y."/>
            <person name="Wang C."/>
            <person name="Bushley K.E."/>
            <person name="Xiang M."/>
            <person name="Liu X."/>
        </authorList>
    </citation>
    <scope>NUCLEOTIDE SEQUENCE [LARGE SCALE GENOMIC DNA]</scope>
    <source>
        <strain evidence="3 4">3608</strain>
    </source>
</reference>
<feature type="chain" id="PRO_5002526789" evidence="2">
    <location>
        <begin position="19"/>
        <end position="100"/>
    </location>
</feature>
<evidence type="ECO:0000313" key="4">
    <source>
        <dbReference type="Proteomes" id="UP000054481"/>
    </source>
</evidence>
<protein>
    <submittedName>
        <fullName evidence="3">Uncharacterized protein</fullName>
    </submittedName>
</protein>
<proteinExistence type="predicted"/>
<feature type="compositionally biased region" description="Basic and acidic residues" evidence="1">
    <location>
        <begin position="77"/>
        <end position="87"/>
    </location>
</feature>
<feature type="signal peptide" evidence="2">
    <location>
        <begin position="1"/>
        <end position="18"/>
    </location>
</feature>
<feature type="region of interest" description="Disordered" evidence="1">
    <location>
        <begin position="72"/>
        <end position="100"/>
    </location>
</feature>
<evidence type="ECO:0000256" key="2">
    <source>
        <dbReference type="SAM" id="SignalP"/>
    </source>
</evidence>
<keyword evidence="4" id="KW-1185">Reference proteome</keyword>
<gene>
    <name evidence="3" type="ORF">HIM_09319</name>
</gene>
<accession>A0A0F8A369</accession>
<dbReference type="EMBL" id="KQ030580">
    <property type="protein sequence ID" value="KJZ71309.1"/>
    <property type="molecule type" value="Genomic_DNA"/>
</dbReference>
<evidence type="ECO:0000256" key="1">
    <source>
        <dbReference type="SAM" id="MobiDB-lite"/>
    </source>
</evidence>